<accession>A0A1H4AMD6</accession>
<dbReference type="OrthoDB" id="1061755at2"/>
<evidence type="ECO:0000256" key="1">
    <source>
        <dbReference type="SAM" id="MobiDB-lite"/>
    </source>
</evidence>
<name>A0A1H4AMD6_XYLRU</name>
<protein>
    <submittedName>
        <fullName evidence="2">Uncharacterized protein</fullName>
    </submittedName>
</protein>
<dbReference type="Proteomes" id="UP000182257">
    <property type="component" value="Unassembled WGS sequence"/>
</dbReference>
<evidence type="ECO:0000313" key="2">
    <source>
        <dbReference type="EMBL" id="SEA36862.1"/>
    </source>
</evidence>
<gene>
    <name evidence="2" type="ORF">SAMN05216462_1279</name>
</gene>
<sequence length="649" mass="74183">MEIIINGKIAYLKKNTSFEYIAENPLFTGSDSYTLTITFPLKGCPQNIDIFGHLYRQDVLKNKVVFDCEIRDKQFYKAGCITITQISEVEVKTQFLEGRSEQNFNDTFDNIYLNQLDLGTPSDRSAENYDISTAWEASYPLVDYVALPWVNNTSGNLQNAVTKASNGSFQWDSKLTNLSFQPYLLYILKKICSAIKYSGSFNAINNSYWKYLIICNTLPAAWSLANFADAMPHWSLTEFFEQLELLMGGEFTINHKNRTIRFDFSHKIAHNIKSMKIDRIVSKYSVDVAQEDKSDYIASKNISYADNDNRLWSYRSCQWYIAKNKDSALKYSTLTALLNYAKTLKESGIYITDGGSHKRYSRGYPAGSDGNKIFYAKDVDTYFIMYCYKSVLYETTHIGDQDYHWYKYYNRLMPVNQFGKLFVSKNAEEVELQMVPAWIDETDESLGPCLFLECGDLGNATTWNEDTTGGGSVDTGDGSRMGGQRTRGFTGSRDDDRQGDTETEYGDGALAQSMAGKTIEKGDQEKAEAYFDKLYVAFWDGNIRNTGKLPRPIVDRVEIDDDFTAVKPPYSLRLEPKKGLDSQNIPYQYTYTIDNRKKYSFSFLSDDIPNPRAVFYIEGSRYICEKITATFHESTGKSQLLKGTFYRII</sequence>
<feature type="region of interest" description="Disordered" evidence="1">
    <location>
        <begin position="463"/>
        <end position="511"/>
    </location>
</feature>
<dbReference type="AlphaFoldDB" id="A0A1H4AMD6"/>
<evidence type="ECO:0000313" key="3">
    <source>
        <dbReference type="Proteomes" id="UP000182257"/>
    </source>
</evidence>
<dbReference type="EMBL" id="FNRF01000002">
    <property type="protein sequence ID" value="SEA36862.1"/>
    <property type="molecule type" value="Genomic_DNA"/>
</dbReference>
<reference evidence="2 3" key="1">
    <citation type="submission" date="2016-10" db="EMBL/GenBank/DDBJ databases">
        <authorList>
            <person name="de Groot N.N."/>
        </authorList>
    </citation>
    <scope>NUCLEOTIDE SEQUENCE [LARGE SCALE GENOMIC DNA]</scope>
    <source>
        <strain evidence="2 3">D31d</strain>
    </source>
</reference>
<proteinExistence type="predicted"/>
<organism evidence="2 3">
    <name type="scientific">Xylanibacter ruminicola</name>
    <name type="common">Prevotella ruminicola</name>
    <dbReference type="NCBI Taxonomy" id="839"/>
    <lineage>
        <taxon>Bacteria</taxon>
        <taxon>Pseudomonadati</taxon>
        <taxon>Bacteroidota</taxon>
        <taxon>Bacteroidia</taxon>
        <taxon>Bacteroidales</taxon>
        <taxon>Prevotellaceae</taxon>
        <taxon>Xylanibacter</taxon>
    </lineage>
</organism>
<dbReference type="RefSeq" id="WP_074760726.1">
    <property type="nucleotide sequence ID" value="NZ_FNRF01000002.1"/>
</dbReference>